<comment type="caution">
    <text evidence="1">The sequence shown here is derived from an EMBL/GenBank/DDBJ whole genome shotgun (WGS) entry which is preliminary data.</text>
</comment>
<dbReference type="AlphaFoldDB" id="A0AAD4FQH9"/>
<accession>A0AAD4FQH9</accession>
<reference evidence="1" key="1">
    <citation type="journal article" date="2012" name="J. Bacteriol.">
        <title>Genome sequences of type strains of seven species of the marine bacterium Pseudoalteromonas.</title>
        <authorList>
            <person name="Xie B.B."/>
            <person name="Shu Y.L."/>
            <person name="Qin Q.L."/>
            <person name="Rong J.C."/>
            <person name="Zhang X.Y."/>
            <person name="Chen X.L."/>
            <person name="Shi M."/>
            <person name="He H.L."/>
            <person name="Zhou B.C."/>
            <person name="Zhang Y.Z."/>
        </authorList>
    </citation>
    <scope>NUCLEOTIDE SEQUENCE</scope>
    <source>
        <strain evidence="1">DSM 8771</strain>
    </source>
</reference>
<evidence type="ECO:0000313" key="1">
    <source>
        <dbReference type="EMBL" id="KAF7765063.1"/>
    </source>
</evidence>
<sequence length="214" mass="24201">MENTVEEIVALGRYLQRNFLSQAQLIAQANISEAAFYKLLEQGAIPKPSYQLGFSLSCHSYFGEHTVPNTQCTYYAQGCVQWITDVRALSNEQTIYAHFKGCFLREYEALKIQGYVRNDAAKSMMLDSYINEQFHYFIAGTYGVCTRTGRVAEIVKKEVAIKTIQHLSGIDKLTEGEMTTLQRAIDLLDEASAYFAPHEYAASSRSKYIDALRS</sequence>
<reference evidence="1" key="2">
    <citation type="submission" date="2015-03" db="EMBL/GenBank/DDBJ databases">
        <title>Genome sequence of Pseudoalteromonas citrea.</title>
        <authorList>
            <person name="Xie B.-B."/>
            <person name="Rong J.-C."/>
            <person name="Qin Q.-L."/>
            <person name="Zhang Y.-Z."/>
        </authorList>
    </citation>
    <scope>NUCLEOTIDE SEQUENCE</scope>
    <source>
        <strain evidence="1">DSM 8771</strain>
    </source>
</reference>
<organism evidence="1 2">
    <name type="scientific">Pseudoalteromonas citrea</name>
    <dbReference type="NCBI Taxonomy" id="43655"/>
    <lineage>
        <taxon>Bacteria</taxon>
        <taxon>Pseudomonadati</taxon>
        <taxon>Pseudomonadota</taxon>
        <taxon>Gammaproteobacteria</taxon>
        <taxon>Alteromonadales</taxon>
        <taxon>Pseudoalteromonadaceae</taxon>
        <taxon>Pseudoalteromonas</taxon>
    </lineage>
</organism>
<dbReference type="EMBL" id="AHBZ03000027">
    <property type="protein sequence ID" value="KAF7765063.1"/>
    <property type="molecule type" value="Genomic_DNA"/>
</dbReference>
<dbReference type="InterPro" id="IPR045694">
    <property type="entry name" value="DUF6058"/>
</dbReference>
<proteinExistence type="predicted"/>
<dbReference type="Pfam" id="PF19531">
    <property type="entry name" value="DUF6058"/>
    <property type="match status" value="1"/>
</dbReference>
<gene>
    <name evidence="1" type="ORF">PCIT_b1200</name>
</gene>
<dbReference type="RefSeq" id="WP_010366120.1">
    <property type="nucleotide sequence ID" value="NZ_AHBZ03000027.1"/>
</dbReference>
<name>A0AAD4FQH9_9GAMM</name>
<evidence type="ECO:0000313" key="2">
    <source>
        <dbReference type="Proteomes" id="UP000016487"/>
    </source>
</evidence>
<protein>
    <submittedName>
        <fullName evidence="1">Uncharacterized protein</fullName>
    </submittedName>
</protein>
<dbReference type="Proteomes" id="UP000016487">
    <property type="component" value="Unassembled WGS sequence"/>
</dbReference>